<protein>
    <submittedName>
        <fullName evidence="2">Uncharacterized protein</fullName>
    </submittedName>
</protein>
<gene>
    <name evidence="2" type="ORF">LLUT_LOCUS13937</name>
</gene>
<evidence type="ECO:0000313" key="2">
    <source>
        <dbReference type="EMBL" id="CAL0312877.1"/>
    </source>
</evidence>
<evidence type="ECO:0000313" key="3">
    <source>
        <dbReference type="Proteomes" id="UP001497480"/>
    </source>
</evidence>
<keyword evidence="3" id="KW-1185">Reference proteome</keyword>
<keyword evidence="1" id="KW-0812">Transmembrane</keyword>
<keyword evidence="1" id="KW-0472">Membrane</keyword>
<keyword evidence="1" id="KW-1133">Transmembrane helix</keyword>
<dbReference type="AlphaFoldDB" id="A0AAV1WUM4"/>
<organism evidence="2 3">
    <name type="scientific">Lupinus luteus</name>
    <name type="common">European yellow lupine</name>
    <dbReference type="NCBI Taxonomy" id="3873"/>
    <lineage>
        <taxon>Eukaryota</taxon>
        <taxon>Viridiplantae</taxon>
        <taxon>Streptophyta</taxon>
        <taxon>Embryophyta</taxon>
        <taxon>Tracheophyta</taxon>
        <taxon>Spermatophyta</taxon>
        <taxon>Magnoliopsida</taxon>
        <taxon>eudicotyledons</taxon>
        <taxon>Gunneridae</taxon>
        <taxon>Pentapetalae</taxon>
        <taxon>rosids</taxon>
        <taxon>fabids</taxon>
        <taxon>Fabales</taxon>
        <taxon>Fabaceae</taxon>
        <taxon>Papilionoideae</taxon>
        <taxon>50 kb inversion clade</taxon>
        <taxon>genistoids sensu lato</taxon>
        <taxon>core genistoids</taxon>
        <taxon>Genisteae</taxon>
        <taxon>Lupinus</taxon>
    </lineage>
</organism>
<comment type="caution">
    <text evidence="2">The sequence shown here is derived from an EMBL/GenBank/DDBJ whole genome shotgun (WGS) entry which is preliminary data.</text>
</comment>
<name>A0AAV1WUM4_LUPLU</name>
<proteinExistence type="predicted"/>
<dbReference type="EMBL" id="CAXHTB010000009">
    <property type="protein sequence ID" value="CAL0312877.1"/>
    <property type="molecule type" value="Genomic_DNA"/>
</dbReference>
<accession>A0AAV1WUM4</accession>
<sequence>MISHRKLSNLWSIIWLATIWSIWLTTNDFIFKDVHPSLQKILDSAKVQSWLWINGKTDNDIITFLDWISNPISCLNIDM</sequence>
<evidence type="ECO:0000256" key="1">
    <source>
        <dbReference type="SAM" id="Phobius"/>
    </source>
</evidence>
<reference evidence="2 3" key="1">
    <citation type="submission" date="2024-03" db="EMBL/GenBank/DDBJ databases">
        <authorList>
            <person name="Martinez-Hernandez J."/>
        </authorList>
    </citation>
    <scope>NUCLEOTIDE SEQUENCE [LARGE SCALE GENOMIC DNA]</scope>
</reference>
<feature type="transmembrane region" description="Helical" evidence="1">
    <location>
        <begin position="12"/>
        <end position="31"/>
    </location>
</feature>
<dbReference type="Proteomes" id="UP001497480">
    <property type="component" value="Unassembled WGS sequence"/>
</dbReference>